<keyword evidence="4" id="KW-0830">Ubiquinone</keyword>
<protein>
    <submittedName>
        <fullName evidence="4">NADH ubiquinone oxidoreductase</fullName>
    </submittedName>
</protein>
<feature type="signal peptide" evidence="2">
    <location>
        <begin position="1"/>
        <end position="22"/>
    </location>
</feature>
<evidence type="ECO:0000256" key="1">
    <source>
        <dbReference type="ARBA" id="ARBA00007884"/>
    </source>
</evidence>
<comment type="similarity">
    <text evidence="1">Belongs to the CIA30 family.</text>
</comment>
<proteinExistence type="inferred from homology"/>
<name>A0AA91BZQ0_9RHOB</name>
<dbReference type="InterPro" id="IPR039131">
    <property type="entry name" value="NDUFAF1"/>
</dbReference>
<reference evidence="4" key="1">
    <citation type="submission" date="2019-12" db="EMBL/GenBank/DDBJ databases">
        <title>Ruegeria JWLKs population differentiation of coral mucus and skeleton niches.</title>
        <authorList>
            <person name="Luo D."/>
        </authorList>
    </citation>
    <scope>NUCLEOTIDE SEQUENCE</scope>
    <source>
        <strain evidence="4">HKCCD6181</strain>
    </source>
</reference>
<accession>A0AA91BZQ0</accession>
<dbReference type="AlphaFoldDB" id="A0AA91BZQ0"/>
<keyword evidence="2" id="KW-0732">Signal</keyword>
<dbReference type="InterPro" id="IPR008979">
    <property type="entry name" value="Galactose-bd-like_sf"/>
</dbReference>
<organism evidence="4 5">
    <name type="scientific">Ruegeria atlantica</name>
    <dbReference type="NCBI Taxonomy" id="81569"/>
    <lineage>
        <taxon>Bacteria</taxon>
        <taxon>Pseudomonadati</taxon>
        <taxon>Pseudomonadota</taxon>
        <taxon>Alphaproteobacteria</taxon>
        <taxon>Rhodobacterales</taxon>
        <taxon>Roseobacteraceae</taxon>
        <taxon>Ruegeria</taxon>
    </lineage>
</organism>
<dbReference type="PANTHER" id="PTHR13194:SF19">
    <property type="entry name" value="NAD(P)-BINDING ROSSMANN-FOLD SUPERFAMILY PROTEIN"/>
    <property type="match status" value="1"/>
</dbReference>
<dbReference type="Pfam" id="PF08547">
    <property type="entry name" value="CIA30"/>
    <property type="match status" value="1"/>
</dbReference>
<dbReference type="Proteomes" id="UP000597886">
    <property type="component" value="Unassembled WGS sequence"/>
</dbReference>
<dbReference type="EMBL" id="WVRA01000009">
    <property type="protein sequence ID" value="NOE20274.1"/>
    <property type="molecule type" value="Genomic_DNA"/>
</dbReference>
<evidence type="ECO:0000256" key="2">
    <source>
        <dbReference type="SAM" id="SignalP"/>
    </source>
</evidence>
<evidence type="ECO:0000313" key="5">
    <source>
        <dbReference type="Proteomes" id="UP000597886"/>
    </source>
</evidence>
<evidence type="ECO:0000259" key="3">
    <source>
        <dbReference type="Pfam" id="PF08547"/>
    </source>
</evidence>
<dbReference type="PANTHER" id="PTHR13194">
    <property type="entry name" value="COMPLEX I INTERMEDIATE-ASSOCIATED PROTEIN 30"/>
    <property type="match status" value="1"/>
</dbReference>
<comment type="caution">
    <text evidence="4">The sequence shown here is derived from an EMBL/GenBank/DDBJ whole genome shotgun (WGS) entry which is preliminary data.</text>
</comment>
<feature type="chain" id="PRO_5041692717" evidence="2">
    <location>
        <begin position="23"/>
        <end position="184"/>
    </location>
</feature>
<dbReference type="InterPro" id="IPR013857">
    <property type="entry name" value="NADH-UbQ_OxRdtase-assoc_prot30"/>
</dbReference>
<dbReference type="SUPFAM" id="SSF49785">
    <property type="entry name" value="Galactose-binding domain-like"/>
    <property type="match status" value="1"/>
</dbReference>
<evidence type="ECO:0000313" key="4">
    <source>
        <dbReference type="EMBL" id="NOE20274.1"/>
    </source>
</evidence>
<feature type="domain" description="NADH:ubiquinone oxidoreductase intermediate-associated protein 30" evidence="3">
    <location>
        <begin position="31"/>
        <end position="164"/>
    </location>
</feature>
<sequence>MRANFFGLFSGLVMLGSTMAQADENLAEDFSKSPETRWDYVADTVMGGVSSGKVQFRTEGDVAFAHLTGTVCTKNNGGFIQFRHKLPDRPDAGVSGVRLLVRGNGEQYFVHLRTRGTVLPWQYYQAEFPTSEDWTEVSLPLSAFKASGAMLRAIPVADEITSVGVVAYGRDHEARVDVSEIGFY</sequence>
<gene>
    <name evidence="4" type="ORF">GS634_19290</name>
</gene>